<protein>
    <recommendedName>
        <fullName evidence="3">F-box domain-containing protein</fullName>
    </recommendedName>
</protein>
<dbReference type="OrthoDB" id="2834227at2759"/>
<evidence type="ECO:0008006" key="3">
    <source>
        <dbReference type="Google" id="ProtNLM"/>
    </source>
</evidence>
<dbReference type="Proteomes" id="UP000799118">
    <property type="component" value="Unassembled WGS sequence"/>
</dbReference>
<sequence length="161" mass="18192">MSDSDTQLKLAISQISSTIAELDLTPASRTPQPTSPIHQLPTELLSLVFDFSCPINLLQEYSWISVITYLPALAISAVCAKWRCLAMALPSLWSRLKLEISEDSTSNLFMATLQLYLERSAHDPLFVDLYIGLVEDDYEVYDDMPSAPLDLLLEHTRRWKS</sequence>
<gene>
    <name evidence="1" type="ORF">BT96DRAFT_849021</name>
</gene>
<dbReference type="AlphaFoldDB" id="A0A6A4IEF7"/>
<evidence type="ECO:0000313" key="1">
    <source>
        <dbReference type="EMBL" id="KAE9408956.1"/>
    </source>
</evidence>
<name>A0A6A4IEF7_9AGAR</name>
<proteinExistence type="predicted"/>
<reference evidence="1" key="1">
    <citation type="journal article" date="2019" name="Environ. Microbiol.">
        <title>Fungal ecological strategies reflected in gene transcription - a case study of two litter decomposers.</title>
        <authorList>
            <person name="Barbi F."/>
            <person name="Kohler A."/>
            <person name="Barry K."/>
            <person name="Baskaran P."/>
            <person name="Daum C."/>
            <person name="Fauchery L."/>
            <person name="Ihrmark K."/>
            <person name="Kuo A."/>
            <person name="LaButti K."/>
            <person name="Lipzen A."/>
            <person name="Morin E."/>
            <person name="Grigoriev I.V."/>
            <person name="Henrissat B."/>
            <person name="Lindahl B."/>
            <person name="Martin F."/>
        </authorList>
    </citation>
    <scope>NUCLEOTIDE SEQUENCE</scope>
    <source>
        <strain evidence="1">JB14</strain>
    </source>
</reference>
<evidence type="ECO:0000313" key="2">
    <source>
        <dbReference type="Proteomes" id="UP000799118"/>
    </source>
</evidence>
<feature type="non-terminal residue" evidence="1">
    <location>
        <position position="161"/>
    </location>
</feature>
<accession>A0A6A4IEF7</accession>
<organism evidence="1 2">
    <name type="scientific">Gymnopus androsaceus JB14</name>
    <dbReference type="NCBI Taxonomy" id="1447944"/>
    <lineage>
        <taxon>Eukaryota</taxon>
        <taxon>Fungi</taxon>
        <taxon>Dikarya</taxon>
        <taxon>Basidiomycota</taxon>
        <taxon>Agaricomycotina</taxon>
        <taxon>Agaricomycetes</taxon>
        <taxon>Agaricomycetidae</taxon>
        <taxon>Agaricales</taxon>
        <taxon>Marasmiineae</taxon>
        <taxon>Omphalotaceae</taxon>
        <taxon>Gymnopus</taxon>
    </lineage>
</organism>
<keyword evidence="2" id="KW-1185">Reference proteome</keyword>
<dbReference type="EMBL" id="ML769389">
    <property type="protein sequence ID" value="KAE9408956.1"/>
    <property type="molecule type" value="Genomic_DNA"/>
</dbReference>